<keyword evidence="2" id="KW-1185">Reference proteome</keyword>
<gene>
    <name evidence="1" type="ORF">CPT_Spernnie_076</name>
</gene>
<accession>A0A873WE56</accession>
<sequence>MHCTYGDHLATATHSYETAGGSTSYLCEGHADRFGYPQYLVQLKPSPWRTQYGYLVNSHTGDGASDPASDLWPFDEANTEWWLGILGNQDQYLLADAAWEPYRAHQTEVQGLTIECTRVTCLPLVQV</sequence>
<reference evidence="1" key="1">
    <citation type="submission" date="2020-07" db="EMBL/GenBank/DDBJ databases">
        <title>Complete genome sequence of Streptomyces phage Spernnie.</title>
        <authorList>
            <person name="Tate N.B."/>
            <person name="Melbern L."/>
            <person name="Clark J.D."/>
            <person name="Hernandez I."/>
            <person name="Liu M."/>
            <person name="Burrowes B.H."/>
        </authorList>
    </citation>
    <scope>NUCLEOTIDE SEQUENCE</scope>
</reference>
<name>A0A873WE56_9CAUD</name>
<evidence type="ECO:0000313" key="1">
    <source>
        <dbReference type="EMBL" id="QPB09680.1"/>
    </source>
</evidence>
<dbReference type="Proteomes" id="UP000662797">
    <property type="component" value="Segment"/>
</dbReference>
<dbReference type="EMBL" id="MT701594">
    <property type="protein sequence ID" value="QPB09680.1"/>
    <property type="molecule type" value="Genomic_DNA"/>
</dbReference>
<organism evidence="1 2">
    <name type="scientific">Streptomyces phage Spernnie</name>
    <dbReference type="NCBI Taxonomy" id="2767588"/>
    <lineage>
        <taxon>Viruses</taxon>
        <taxon>Duplodnaviria</taxon>
        <taxon>Heunggongvirae</taxon>
        <taxon>Uroviricota</taxon>
        <taxon>Caudoviricetes</taxon>
        <taxon>Arquatrovirinae</taxon>
        <taxon>Sentinelvirus</taxon>
        <taxon>Sentinelvirus spernnie</taxon>
    </lineage>
</organism>
<protein>
    <submittedName>
        <fullName evidence="1">Uncharacterized protein</fullName>
    </submittedName>
</protein>
<evidence type="ECO:0000313" key="2">
    <source>
        <dbReference type="Proteomes" id="UP000662797"/>
    </source>
</evidence>
<proteinExistence type="predicted"/>